<dbReference type="PROSITE" id="PS00455">
    <property type="entry name" value="AMP_BINDING"/>
    <property type="match status" value="1"/>
</dbReference>
<dbReference type="SUPFAM" id="SSF56801">
    <property type="entry name" value="Acetyl-CoA synthetase-like"/>
    <property type="match status" value="1"/>
</dbReference>
<reference evidence="3" key="1">
    <citation type="journal article" date="2010" name="Genome Res.">
        <title>Population genomic sequencing of Coccidioides fungi reveals recent hybridization and transposon control.</title>
        <authorList>
            <person name="Neafsey D.E."/>
            <person name="Barker B.M."/>
            <person name="Sharpton T.J."/>
            <person name="Stajich J.E."/>
            <person name="Park D.J."/>
            <person name="Whiston E."/>
            <person name="Hung C.-Y."/>
            <person name="McMahan C."/>
            <person name="White J."/>
            <person name="Sykes S."/>
            <person name="Heiman D."/>
            <person name="Young S."/>
            <person name="Zeng Q."/>
            <person name="Abouelleil A."/>
            <person name="Aftuck L."/>
            <person name="Bessette D."/>
            <person name="Brown A."/>
            <person name="FitzGerald M."/>
            <person name="Lui A."/>
            <person name="Macdonald J.P."/>
            <person name="Priest M."/>
            <person name="Orbach M.J."/>
            <person name="Galgiani J.N."/>
            <person name="Kirkland T.N."/>
            <person name="Cole G.T."/>
            <person name="Birren B.W."/>
            <person name="Henn M.R."/>
            <person name="Taylor J.W."/>
            <person name="Rounsley S.D."/>
        </authorList>
    </citation>
    <scope>NUCLEOTIDE SEQUENCE [LARGE SCALE GENOMIC DNA]</scope>
    <source>
        <strain evidence="3">H538.4</strain>
    </source>
</reference>
<evidence type="ECO:0000259" key="1">
    <source>
        <dbReference type="Pfam" id="PF00501"/>
    </source>
</evidence>
<evidence type="ECO:0000313" key="2">
    <source>
        <dbReference type="EMBL" id="KMU92604.1"/>
    </source>
</evidence>
<dbReference type="InterPro" id="IPR020845">
    <property type="entry name" value="AMP-binding_CS"/>
</dbReference>
<evidence type="ECO:0000313" key="3">
    <source>
        <dbReference type="Proteomes" id="UP000054563"/>
    </source>
</evidence>
<accession>A0A0J8S891</accession>
<dbReference type="Gene3D" id="3.40.50.980">
    <property type="match status" value="1"/>
</dbReference>
<dbReference type="InterPro" id="IPR000873">
    <property type="entry name" value="AMP-dep_synth/lig_dom"/>
</dbReference>
<gene>
    <name evidence="2" type="ORF">CIHG_10439</name>
</gene>
<dbReference type="GO" id="GO:0031956">
    <property type="term" value="F:medium-chain fatty acid-CoA ligase activity"/>
    <property type="evidence" value="ECO:0007669"/>
    <property type="project" value="TreeGrafter"/>
</dbReference>
<dbReference type="GO" id="GO:0006631">
    <property type="term" value="P:fatty acid metabolic process"/>
    <property type="evidence" value="ECO:0007669"/>
    <property type="project" value="TreeGrafter"/>
</dbReference>
<dbReference type="PANTHER" id="PTHR43201">
    <property type="entry name" value="ACYL-COA SYNTHETASE"/>
    <property type="match status" value="1"/>
</dbReference>
<organism evidence="2 3">
    <name type="scientific">Coccidioides immitis H538.4</name>
    <dbReference type="NCBI Taxonomy" id="396776"/>
    <lineage>
        <taxon>Eukaryota</taxon>
        <taxon>Fungi</taxon>
        <taxon>Dikarya</taxon>
        <taxon>Ascomycota</taxon>
        <taxon>Pezizomycotina</taxon>
        <taxon>Eurotiomycetes</taxon>
        <taxon>Eurotiomycetidae</taxon>
        <taxon>Onygenales</taxon>
        <taxon>Onygenaceae</taxon>
        <taxon>Coccidioides</taxon>
    </lineage>
</organism>
<proteinExistence type="predicted"/>
<sequence>MTALLSKGSRLPCHLAGQFFFLNRPVPHPQPSGAILGFSHTLSQAPLSGLLAKGIKRGDRIGVMAGNCEQYVSLFFAAARVGAILVVINNTYTCPELMYALKHVGCKLLFIVPRIGRHSLLDALSNLKTPLGRSNDLPELQQTIMIRGRYRDFEIYDDVKYAGRSVPMNAVQRRQEELSPSDVCNLQFTSGSTGNPKAAMLSH</sequence>
<dbReference type="PANTHER" id="PTHR43201:SF6">
    <property type="entry name" value="ACYL COA SYNTHETASE (EUROFUNG)"/>
    <property type="match status" value="1"/>
</dbReference>
<dbReference type="Proteomes" id="UP000054563">
    <property type="component" value="Unassembled WGS sequence"/>
</dbReference>
<dbReference type="STRING" id="396776.A0A0J8S891"/>
<protein>
    <submittedName>
        <fullName evidence="2">Acyl-CoA synthetase</fullName>
    </submittedName>
</protein>
<dbReference type="Pfam" id="PF00501">
    <property type="entry name" value="AMP-binding"/>
    <property type="match status" value="1"/>
</dbReference>
<dbReference type="AlphaFoldDB" id="A0A0J8S891"/>
<name>A0A0J8S891_COCIT</name>
<dbReference type="EMBL" id="DS017102">
    <property type="protein sequence ID" value="KMU92604.1"/>
    <property type="molecule type" value="Genomic_DNA"/>
</dbReference>
<feature type="domain" description="AMP-dependent synthetase/ligase" evidence="1">
    <location>
        <begin position="48"/>
        <end position="203"/>
    </location>
</feature>
<dbReference type="VEuPathDB" id="FungiDB:CIHG_10439"/>